<dbReference type="Gene3D" id="2.20.110.10">
    <property type="entry name" value="Histone H3 K4-specific methyltransferase SET7/9 N-terminal domain"/>
    <property type="match status" value="2"/>
</dbReference>
<gene>
    <name evidence="3" type="ORF">HNQ88_000665</name>
</gene>
<evidence type="ECO:0000313" key="3">
    <source>
        <dbReference type="EMBL" id="MDR6237689.1"/>
    </source>
</evidence>
<dbReference type="PANTHER" id="PTHR23084">
    <property type="entry name" value="PHOSPHATIDYLINOSITOL-4-PHOSPHATE 5-KINASE RELATED"/>
    <property type="match status" value="1"/>
</dbReference>
<dbReference type="InterPro" id="IPR003409">
    <property type="entry name" value="MORN"/>
</dbReference>
<proteinExistence type="predicted"/>
<protein>
    <recommendedName>
        <fullName evidence="5">MORN repeat protein</fullName>
    </recommendedName>
</protein>
<dbReference type="SMART" id="SM00698">
    <property type="entry name" value="MORN"/>
    <property type="match status" value="3"/>
</dbReference>
<evidence type="ECO:0000256" key="2">
    <source>
        <dbReference type="SAM" id="Phobius"/>
    </source>
</evidence>
<sequence length="286" mass="33308">MKKYLYIIILGLAGIASYFTYQHIKHLKKKINMLEKTQTENKLLELKLEADSLLIVEEYEQAIHLFHQVDSIYNSSAYTKLALDFIGQQEASCEKINDLEQKYHNERKIIKYLRNNQSVLHDSVKHLIYNNQVLESNQGDLEDELFHTENEIVDLQLELAMKGEEIDKLQFKNQDDVTINYIGEVSSGKANGFGYAIFAKKGFYEGHWKDNKRNGEGTYSWINGDRYEGNFEDGIRTGYGIYYFNSGEKYEGFWSNNLRDGFGVIFNPKGEKVFEGNWKQDKPSKK</sequence>
<accession>A0AAE3XKI6</accession>
<feature type="transmembrane region" description="Helical" evidence="2">
    <location>
        <begin position="6"/>
        <end position="24"/>
    </location>
</feature>
<keyword evidence="1" id="KW-0677">Repeat</keyword>
<evidence type="ECO:0008006" key="5">
    <source>
        <dbReference type="Google" id="ProtNLM"/>
    </source>
</evidence>
<keyword evidence="2" id="KW-1133">Transmembrane helix</keyword>
<evidence type="ECO:0000313" key="4">
    <source>
        <dbReference type="Proteomes" id="UP001185092"/>
    </source>
</evidence>
<dbReference type="SUPFAM" id="SSF82185">
    <property type="entry name" value="Histone H3 K4-specific methyltransferase SET7/9 N-terminal domain"/>
    <property type="match status" value="1"/>
</dbReference>
<dbReference type="AlphaFoldDB" id="A0AAE3XKI6"/>
<name>A0AAE3XKI6_9BACT</name>
<organism evidence="3 4">
    <name type="scientific">Aureibacter tunicatorum</name>
    <dbReference type="NCBI Taxonomy" id="866807"/>
    <lineage>
        <taxon>Bacteria</taxon>
        <taxon>Pseudomonadati</taxon>
        <taxon>Bacteroidota</taxon>
        <taxon>Cytophagia</taxon>
        <taxon>Cytophagales</taxon>
        <taxon>Persicobacteraceae</taxon>
        <taxon>Aureibacter</taxon>
    </lineage>
</organism>
<keyword evidence="4" id="KW-1185">Reference proteome</keyword>
<keyword evidence="2" id="KW-0472">Membrane</keyword>
<dbReference type="PANTHER" id="PTHR23084:SF263">
    <property type="entry name" value="MORN REPEAT-CONTAINING PROTEIN 1"/>
    <property type="match status" value="1"/>
</dbReference>
<dbReference type="Pfam" id="PF02493">
    <property type="entry name" value="MORN"/>
    <property type="match status" value="4"/>
</dbReference>
<dbReference type="EMBL" id="JAVDQD010000001">
    <property type="protein sequence ID" value="MDR6237689.1"/>
    <property type="molecule type" value="Genomic_DNA"/>
</dbReference>
<keyword evidence="2" id="KW-0812">Transmembrane</keyword>
<reference evidence="3" key="1">
    <citation type="submission" date="2023-07" db="EMBL/GenBank/DDBJ databases">
        <title>Genomic Encyclopedia of Type Strains, Phase IV (KMG-IV): sequencing the most valuable type-strain genomes for metagenomic binning, comparative biology and taxonomic classification.</title>
        <authorList>
            <person name="Goeker M."/>
        </authorList>
    </citation>
    <scope>NUCLEOTIDE SEQUENCE</scope>
    <source>
        <strain evidence="3">DSM 26174</strain>
    </source>
</reference>
<evidence type="ECO:0000256" key="1">
    <source>
        <dbReference type="ARBA" id="ARBA00022737"/>
    </source>
</evidence>
<comment type="caution">
    <text evidence="3">The sequence shown here is derived from an EMBL/GenBank/DDBJ whole genome shotgun (WGS) entry which is preliminary data.</text>
</comment>
<dbReference type="Proteomes" id="UP001185092">
    <property type="component" value="Unassembled WGS sequence"/>
</dbReference>
<dbReference type="RefSeq" id="WP_309937155.1">
    <property type="nucleotide sequence ID" value="NZ_AP025305.1"/>
</dbReference>